<dbReference type="EMBL" id="GG662644">
    <property type="protein sequence ID" value="EAR99046.2"/>
    <property type="molecule type" value="Genomic_DNA"/>
</dbReference>
<dbReference type="GO" id="GO:0007018">
    <property type="term" value="P:microtubule-based movement"/>
    <property type="evidence" value="ECO:0007669"/>
    <property type="project" value="InterPro"/>
</dbReference>
<dbReference type="OrthoDB" id="299160at2759"/>
<dbReference type="GO" id="GO:0005524">
    <property type="term" value="F:ATP binding"/>
    <property type="evidence" value="ECO:0007669"/>
    <property type="project" value="InterPro"/>
</dbReference>
<dbReference type="SUPFAM" id="SSF52540">
    <property type="entry name" value="P-loop containing nucleoside triphosphate hydrolases"/>
    <property type="match status" value="1"/>
</dbReference>
<feature type="region of interest" description="Disordered" evidence="1">
    <location>
        <begin position="438"/>
        <end position="461"/>
    </location>
</feature>
<keyword evidence="4" id="KW-1185">Reference proteome</keyword>
<proteinExistence type="predicted"/>
<reference evidence="4" key="1">
    <citation type="journal article" date="2006" name="PLoS Biol.">
        <title>Macronuclear genome sequence of the ciliate Tetrahymena thermophila, a model eukaryote.</title>
        <authorList>
            <person name="Eisen J.A."/>
            <person name="Coyne R.S."/>
            <person name="Wu M."/>
            <person name="Wu D."/>
            <person name="Thiagarajan M."/>
            <person name="Wortman J.R."/>
            <person name="Badger J.H."/>
            <person name="Ren Q."/>
            <person name="Amedeo P."/>
            <person name="Jones K.M."/>
            <person name="Tallon L.J."/>
            <person name="Delcher A.L."/>
            <person name="Salzberg S.L."/>
            <person name="Silva J.C."/>
            <person name="Haas B.J."/>
            <person name="Majoros W.H."/>
            <person name="Farzad M."/>
            <person name="Carlton J.M."/>
            <person name="Smith R.K. Jr."/>
            <person name="Garg J."/>
            <person name="Pearlman R.E."/>
            <person name="Karrer K.M."/>
            <person name="Sun L."/>
            <person name="Manning G."/>
            <person name="Elde N.C."/>
            <person name="Turkewitz A.P."/>
            <person name="Asai D.J."/>
            <person name="Wilkes D.E."/>
            <person name="Wang Y."/>
            <person name="Cai H."/>
            <person name="Collins K."/>
            <person name="Stewart B.A."/>
            <person name="Lee S.R."/>
            <person name="Wilamowska K."/>
            <person name="Weinberg Z."/>
            <person name="Ruzzo W.L."/>
            <person name="Wloga D."/>
            <person name="Gaertig J."/>
            <person name="Frankel J."/>
            <person name="Tsao C.-C."/>
            <person name="Gorovsky M.A."/>
            <person name="Keeling P.J."/>
            <person name="Waller R.F."/>
            <person name="Patron N.J."/>
            <person name="Cherry J.M."/>
            <person name="Stover N.A."/>
            <person name="Krieger C.J."/>
            <person name="del Toro C."/>
            <person name="Ryder H.F."/>
            <person name="Williamson S.C."/>
            <person name="Barbeau R.A."/>
            <person name="Hamilton E.P."/>
            <person name="Orias E."/>
        </authorList>
    </citation>
    <scope>NUCLEOTIDE SEQUENCE [LARGE SCALE GENOMIC DNA]</scope>
    <source>
        <strain evidence="4">SB210</strain>
    </source>
</reference>
<dbReference type="HOGENOM" id="CLU_695393_0_0_1"/>
<dbReference type="Gene3D" id="1.20.58.1980">
    <property type="match status" value="1"/>
</dbReference>
<accession>Q23RK2</accession>
<gene>
    <name evidence="3" type="ORF">TTHERM_00384900</name>
</gene>
<dbReference type="Proteomes" id="UP000009168">
    <property type="component" value="Unassembled WGS sequence"/>
</dbReference>
<evidence type="ECO:0000259" key="2">
    <source>
        <dbReference type="SMART" id="SM00129"/>
    </source>
</evidence>
<dbReference type="InParanoid" id="Q23RK2"/>
<dbReference type="InterPro" id="IPR036961">
    <property type="entry name" value="Kinesin_motor_dom_sf"/>
</dbReference>
<dbReference type="STRING" id="312017.Q23RK2"/>
<dbReference type="GO" id="GO:0005871">
    <property type="term" value="C:kinesin complex"/>
    <property type="evidence" value="ECO:0007669"/>
    <property type="project" value="TreeGrafter"/>
</dbReference>
<dbReference type="RefSeq" id="XP_001019291.2">
    <property type="nucleotide sequence ID" value="XM_001019291.3"/>
</dbReference>
<evidence type="ECO:0000313" key="4">
    <source>
        <dbReference type="Proteomes" id="UP000009168"/>
    </source>
</evidence>
<dbReference type="InterPro" id="IPR001752">
    <property type="entry name" value="Kinesin_motor_dom"/>
</dbReference>
<dbReference type="AlphaFoldDB" id="Q23RK2"/>
<name>Q23RK2_TETTS</name>
<dbReference type="KEGG" id="tet:TTHERM_00384900"/>
<dbReference type="GO" id="GO:0008017">
    <property type="term" value="F:microtubule binding"/>
    <property type="evidence" value="ECO:0007669"/>
    <property type="project" value="InterPro"/>
</dbReference>
<protein>
    <submittedName>
        <fullName evidence="3">Kinesin motor catalytic domain protein</fullName>
    </submittedName>
</protein>
<dbReference type="SMART" id="SM00129">
    <property type="entry name" value="KISc"/>
    <property type="match status" value="1"/>
</dbReference>
<dbReference type="GO" id="GO:0003777">
    <property type="term" value="F:microtubule motor activity"/>
    <property type="evidence" value="ECO:0007669"/>
    <property type="project" value="InterPro"/>
</dbReference>
<dbReference type="GeneID" id="7822895"/>
<evidence type="ECO:0000313" key="3">
    <source>
        <dbReference type="EMBL" id="EAR99046.2"/>
    </source>
</evidence>
<organism evidence="3 4">
    <name type="scientific">Tetrahymena thermophila (strain SB210)</name>
    <dbReference type="NCBI Taxonomy" id="312017"/>
    <lineage>
        <taxon>Eukaryota</taxon>
        <taxon>Sar</taxon>
        <taxon>Alveolata</taxon>
        <taxon>Ciliophora</taxon>
        <taxon>Intramacronucleata</taxon>
        <taxon>Oligohymenophorea</taxon>
        <taxon>Hymenostomatida</taxon>
        <taxon>Tetrahymenina</taxon>
        <taxon>Tetrahymenidae</taxon>
        <taxon>Tetrahymena</taxon>
    </lineage>
</organism>
<dbReference type="InterPro" id="IPR027640">
    <property type="entry name" value="Kinesin-like_fam"/>
</dbReference>
<feature type="compositionally biased region" description="Low complexity" evidence="1">
    <location>
        <begin position="442"/>
        <end position="461"/>
    </location>
</feature>
<dbReference type="PANTHER" id="PTHR24115">
    <property type="entry name" value="KINESIN-RELATED"/>
    <property type="match status" value="1"/>
</dbReference>
<dbReference type="Pfam" id="PF00225">
    <property type="entry name" value="Kinesin"/>
    <property type="match status" value="2"/>
</dbReference>
<dbReference type="GO" id="GO:0016887">
    <property type="term" value="F:ATP hydrolysis activity"/>
    <property type="evidence" value="ECO:0007669"/>
    <property type="project" value="TreeGrafter"/>
</dbReference>
<feature type="domain" description="Kinesin motor" evidence="2">
    <location>
        <begin position="75"/>
        <end position="398"/>
    </location>
</feature>
<dbReference type="Gene3D" id="3.40.850.10">
    <property type="entry name" value="Kinesin motor domain"/>
    <property type="match status" value="1"/>
</dbReference>
<dbReference type="InterPro" id="IPR027417">
    <property type="entry name" value="P-loop_NTPase"/>
</dbReference>
<evidence type="ECO:0000256" key="1">
    <source>
        <dbReference type="SAM" id="MobiDB-lite"/>
    </source>
</evidence>
<sequence length="461" mass="53756">MNYRIRKFNNTGVKGSNIKYAYAHNLTPQELQNITNNYLDIKNNNDSHKTKNQITKNQKQTLQNDQHFGYPDTSVYVKAKLVSKEDKKFDMIRNSLHNQLKLFDQEKYMESESDCIFSNKNKNNEIYDRLQPKILECLESKKNYSLFLFGTSNTGKNQVLLNKQLLECYGNPQLTAAVRDQQGGIIQRALSDICTHLKTMNQDDKEVMISIIGFYQDRVIDLLNLDQNLESIQKDNLKIKTEENMGISIEDLIQMSIWSFSEFVSVYRIYSFMKKILKEQIGMQIKTVAIQISVAKVSQQKDFIEKIEQKFTFVKMTNCQQNLENISNLGFCMDSLKKNSNSIPFRQKKLTFFLKDCLNAQSHVTLFQTVSNQDSLKSQISTMQLASQFNKKQMIKKNYLNDKEFLEQLQKEDQTSSKQIYQSMQENSLNNSVNHIQESHRLSQQNKQNLNSQLKQDSTNI</sequence>
<dbReference type="GO" id="GO:0005874">
    <property type="term" value="C:microtubule"/>
    <property type="evidence" value="ECO:0007669"/>
    <property type="project" value="TreeGrafter"/>
</dbReference>